<reference evidence="2 3" key="1">
    <citation type="submission" date="2016-09" db="EMBL/GenBank/DDBJ databases">
        <authorList>
            <person name="Capua I."/>
            <person name="De Benedictis P."/>
            <person name="Joannis T."/>
            <person name="Lombin L.H."/>
            <person name="Cattoli G."/>
        </authorList>
    </citation>
    <scope>NUCLEOTIDE SEQUENCE [LARGE SCALE GENOMIC DNA]</scope>
    <source>
        <strain evidence="2 3">IMI 309357</strain>
    </source>
</reference>
<evidence type="ECO:0000256" key="1">
    <source>
        <dbReference type="SAM" id="MobiDB-lite"/>
    </source>
</evidence>
<organism evidence="2 3">
    <name type="scientific">Colletotrichum orchidophilum</name>
    <dbReference type="NCBI Taxonomy" id="1209926"/>
    <lineage>
        <taxon>Eukaryota</taxon>
        <taxon>Fungi</taxon>
        <taxon>Dikarya</taxon>
        <taxon>Ascomycota</taxon>
        <taxon>Pezizomycotina</taxon>
        <taxon>Sordariomycetes</taxon>
        <taxon>Hypocreomycetidae</taxon>
        <taxon>Glomerellales</taxon>
        <taxon>Glomerellaceae</taxon>
        <taxon>Colletotrichum</taxon>
    </lineage>
</organism>
<sequence>MKKLNWARQSSDGRPDTQQLLATPHVVVVTAEPPAAPSM</sequence>
<dbReference type="RefSeq" id="XP_022479985.1">
    <property type="nucleotide sequence ID" value="XM_022613601.1"/>
</dbReference>
<feature type="compositionally biased region" description="Polar residues" evidence="1">
    <location>
        <begin position="7"/>
        <end position="21"/>
    </location>
</feature>
<dbReference type="Proteomes" id="UP000176998">
    <property type="component" value="Unassembled WGS sequence"/>
</dbReference>
<keyword evidence="3" id="KW-1185">Reference proteome</keyword>
<accession>A0A1G4BNE8</accession>
<feature type="region of interest" description="Disordered" evidence="1">
    <location>
        <begin position="1"/>
        <end position="22"/>
    </location>
</feature>
<evidence type="ECO:0000313" key="3">
    <source>
        <dbReference type="Proteomes" id="UP000176998"/>
    </source>
</evidence>
<evidence type="ECO:0000313" key="2">
    <source>
        <dbReference type="EMBL" id="OHF02847.1"/>
    </source>
</evidence>
<gene>
    <name evidence="2" type="ORF">CORC01_01948</name>
</gene>
<dbReference type="GeneID" id="34555111"/>
<comment type="caution">
    <text evidence="2">The sequence shown here is derived from an EMBL/GenBank/DDBJ whole genome shotgun (WGS) entry which is preliminary data.</text>
</comment>
<dbReference type="AlphaFoldDB" id="A0A1G4BNE8"/>
<protein>
    <submittedName>
        <fullName evidence="2">Uncharacterized protein</fullName>
    </submittedName>
</protein>
<dbReference type="EMBL" id="MJBS01000010">
    <property type="protein sequence ID" value="OHF02847.1"/>
    <property type="molecule type" value="Genomic_DNA"/>
</dbReference>
<name>A0A1G4BNE8_9PEZI</name>
<proteinExistence type="predicted"/>